<dbReference type="Pfam" id="PF03861">
    <property type="entry name" value="ANTAR"/>
    <property type="match status" value="1"/>
</dbReference>
<evidence type="ECO:0000256" key="3">
    <source>
        <dbReference type="SAM" id="MobiDB-lite"/>
    </source>
</evidence>
<evidence type="ECO:0000256" key="1">
    <source>
        <dbReference type="ARBA" id="ARBA00023015"/>
    </source>
</evidence>
<dbReference type="PIRSF" id="PIRSF036625">
    <property type="entry name" value="GAF_ANTAR"/>
    <property type="match status" value="1"/>
</dbReference>
<keyword evidence="1" id="KW-0805">Transcription regulation</keyword>
<evidence type="ECO:0000256" key="2">
    <source>
        <dbReference type="ARBA" id="ARBA00023163"/>
    </source>
</evidence>
<dbReference type="InterPro" id="IPR005561">
    <property type="entry name" value="ANTAR"/>
</dbReference>
<protein>
    <submittedName>
        <fullName evidence="5">GAF domain-containing protein</fullName>
    </submittedName>
</protein>
<dbReference type="Proteomes" id="UP000198386">
    <property type="component" value="Unassembled WGS sequence"/>
</dbReference>
<dbReference type="SUPFAM" id="SSF55781">
    <property type="entry name" value="GAF domain-like"/>
    <property type="match status" value="1"/>
</dbReference>
<dbReference type="SMART" id="SM00065">
    <property type="entry name" value="GAF"/>
    <property type="match status" value="1"/>
</dbReference>
<dbReference type="PROSITE" id="PS50921">
    <property type="entry name" value="ANTAR"/>
    <property type="match status" value="1"/>
</dbReference>
<dbReference type="InterPro" id="IPR003018">
    <property type="entry name" value="GAF"/>
</dbReference>
<evidence type="ECO:0000313" key="5">
    <source>
        <dbReference type="EMBL" id="SNS33641.1"/>
    </source>
</evidence>
<dbReference type="GO" id="GO:0003723">
    <property type="term" value="F:RNA binding"/>
    <property type="evidence" value="ECO:0007669"/>
    <property type="project" value="InterPro"/>
</dbReference>
<feature type="compositionally biased region" description="Low complexity" evidence="3">
    <location>
        <begin position="1"/>
        <end position="16"/>
    </location>
</feature>
<dbReference type="InterPro" id="IPR036388">
    <property type="entry name" value="WH-like_DNA-bd_sf"/>
</dbReference>
<evidence type="ECO:0000313" key="6">
    <source>
        <dbReference type="Proteomes" id="UP000198386"/>
    </source>
</evidence>
<evidence type="ECO:0000259" key="4">
    <source>
        <dbReference type="PROSITE" id="PS50921"/>
    </source>
</evidence>
<accession>A0A239DNE7</accession>
<dbReference type="Pfam" id="PF13185">
    <property type="entry name" value="GAF_2"/>
    <property type="match status" value="1"/>
</dbReference>
<feature type="region of interest" description="Disordered" evidence="3">
    <location>
        <begin position="1"/>
        <end position="20"/>
    </location>
</feature>
<organism evidence="5 6">
    <name type="scientific">Geodermatophilus saharensis</name>
    <dbReference type="NCBI Taxonomy" id="1137994"/>
    <lineage>
        <taxon>Bacteria</taxon>
        <taxon>Bacillati</taxon>
        <taxon>Actinomycetota</taxon>
        <taxon>Actinomycetes</taxon>
        <taxon>Geodermatophilales</taxon>
        <taxon>Geodermatophilaceae</taxon>
        <taxon>Geodermatophilus</taxon>
    </lineage>
</organism>
<dbReference type="Gene3D" id="1.10.10.10">
    <property type="entry name" value="Winged helix-like DNA-binding domain superfamily/Winged helix DNA-binding domain"/>
    <property type="match status" value="1"/>
</dbReference>
<dbReference type="AlphaFoldDB" id="A0A239DNE7"/>
<gene>
    <name evidence="5" type="ORF">SAMN04488107_2262</name>
</gene>
<dbReference type="Gene3D" id="3.30.450.40">
    <property type="match status" value="1"/>
</dbReference>
<keyword evidence="6" id="KW-1185">Reference proteome</keyword>
<dbReference type="InterPro" id="IPR029016">
    <property type="entry name" value="GAF-like_dom_sf"/>
</dbReference>
<sequence length="257" mass="26681">MPPADPDAAAGPDGPAGSQGSERLAATLVQMAGLVLSQETVRSAVELVTALASATAPGTDGAAVTVVDEHGTRTMAATSELAERADALQYSLDEGPCLTAWRTGQLVRIDDTTGDRRWPAWNEQATELGIRSALSAPLVTGGRSIGAIKLYGLQPGRFDQHDEQVMTLFARQAAILLSATQNLAGARELSRRLTDALAGRDVISQAIGVLLARGAPDREVAFASLAAAAERTHRPVREVAQDLLATLAGDAADPPTS</sequence>
<keyword evidence="2" id="KW-0804">Transcription</keyword>
<name>A0A239DNE7_9ACTN</name>
<dbReference type="InterPro" id="IPR012074">
    <property type="entry name" value="GAF_ANTAR"/>
</dbReference>
<reference evidence="6" key="1">
    <citation type="submission" date="2017-06" db="EMBL/GenBank/DDBJ databases">
        <authorList>
            <person name="Varghese N."/>
            <person name="Submissions S."/>
        </authorList>
    </citation>
    <scope>NUCLEOTIDE SEQUENCE [LARGE SCALE GENOMIC DNA]</scope>
    <source>
        <strain evidence="6">DSM 45423</strain>
    </source>
</reference>
<feature type="domain" description="ANTAR" evidence="4">
    <location>
        <begin position="183"/>
        <end position="244"/>
    </location>
</feature>
<dbReference type="SMART" id="SM01012">
    <property type="entry name" value="ANTAR"/>
    <property type="match status" value="1"/>
</dbReference>
<proteinExistence type="predicted"/>
<dbReference type="EMBL" id="FZOH01000003">
    <property type="protein sequence ID" value="SNS33641.1"/>
    <property type="molecule type" value="Genomic_DNA"/>
</dbReference>